<reference evidence="1" key="1">
    <citation type="journal article" date="2014" name="Int. J. Syst. Evol. Microbiol.">
        <title>Complete genome sequence of Corynebacterium casei LMG S-19264T (=DSM 44701T), isolated from a smear-ripened cheese.</title>
        <authorList>
            <consortium name="US DOE Joint Genome Institute (JGI-PGF)"/>
            <person name="Walter F."/>
            <person name="Albersmeier A."/>
            <person name="Kalinowski J."/>
            <person name="Ruckert C."/>
        </authorList>
    </citation>
    <scope>NUCLEOTIDE SEQUENCE</scope>
    <source>
        <strain evidence="1">CGMCC 1.15371</strain>
    </source>
</reference>
<proteinExistence type="predicted"/>
<accession>A0A8J3DU09</accession>
<dbReference type="InterPro" id="IPR002347">
    <property type="entry name" value="SDR_fam"/>
</dbReference>
<dbReference type="Proteomes" id="UP000628775">
    <property type="component" value="Unassembled WGS sequence"/>
</dbReference>
<dbReference type="EMBL" id="BMIR01000011">
    <property type="protein sequence ID" value="GGE45124.1"/>
    <property type="molecule type" value="Genomic_DNA"/>
</dbReference>
<sequence>MLTTTGAEKEHQEKLAKVPIHRAALPKEIANGVLYFADATEAGYIIGQELYSDGGYTAGQLFSTFEEA</sequence>
<evidence type="ECO:0008006" key="3">
    <source>
        <dbReference type="Google" id="ProtNLM"/>
    </source>
</evidence>
<organism evidence="1 2">
    <name type="scientific">Pullulanibacillus camelliae</name>
    <dbReference type="NCBI Taxonomy" id="1707096"/>
    <lineage>
        <taxon>Bacteria</taxon>
        <taxon>Bacillati</taxon>
        <taxon>Bacillota</taxon>
        <taxon>Bacilli</taxon>
        <taxon>Bacillales</taxon>
        <taxon>Sporolactobacillaceae</taxon>
        <taxon>Pullulanibacillus</taxon>
    </lineage>
</organism>
<name>A0A8J3DU09_9BACL</name>
<protein>
    <recommendedName>
        <fullName evidence="3">SDR family oxidoreductase</fullName>
    </recommendedName>
</protein>
<dbReference type="InterPro" id="IPR036291">
    <property type="entry name" value="NAD(P)-bd_dom_sf"/>
</dbReference>
<evidence type="ECO:0000313" key="2">
    <source>
        <dbReference type="Proteomes" id="UP000628775"/>
    </source>
</evidence>
<dbReference type="SUPFAM" id="SSF51735">
    <property type="entry name" value="NAD(P)-binding Rossmann-fold domains"/>
    <property type="match status" value="1"/>
</dbReference>
<dbReference type="AlphaFoldDB" id="A0A8J3DU09"/>
<dbReference type="Pfam" id="PF13561">
    <property type="entry name" value="adh_short_C2"/>
    <property type="match status" value="1"/>
</dbReference>
<evidence type="ECO:0000313" key="1">
    <source>
        <dbReference type="EMBL" id="GGE45124.1"/>
    </source>
</evidence>
<reference evidence="1" key="2">
    <citation type="submission" date="2020-09" db="EMBL/GenBank/DDBJ databases">
        <authorList>
            <person name="Sun Q."/>
            <person name="Zhou Y."/>
        </authorList>
    </citation>
    <scope>NUCLEOTIDE SEQUENCE</scope>
    <source>
        <strain evidence="1">CGMCC 1.15371</strain>
    </source>
</reference>
<keyword evidence="2" id="KW-1185">Reference proteome</keyword>
<gene>
    <name evidence="1" type="ORF">GCM10011391_24970</name>
</gene>
<dbReference type="Gene3D" id="3.40.50.720">
    <property type="entry name" value="NAD(P)-binding Rossmann-like Domain"/>
    <property type="match status" value="1"/>
</dbReference>
<comment type="caution">
    <text evidence="1">The sequence shown here is derived from an EMBL/GenBank/DDBJ whole genome shotgun (WGS) entry which is preliminary data.</text>
</comment>